<keyword evidence="3" id="KW-1185">Reference proteome</keyword>
<evidence type="ECO:0000313" key="2">
    <source>
        <dbReference type="EMBL" id="GAA3965161.1"/>
    </source>
</evidence>
<dbReference type="Proteomes" id="UP001500034">
    <property type="component" value="Unassembled WGS sequence"/>
</dbReference>
<feature type="region of interest" description="Disordered" evidence="1">
    <location>
        <begin position="110"/>
        <end position="179"/>
    </location>
</feature>
<evidence type="ECO:0008006" key="4">
    <source>
        <dbReference type="Google" id="ProtNLM"/>
    </source>
</evidence>
<feature type="compositionally biased region" description="Acidic residues" evidence="1">
    <location>
        <begin position="131"/>
        <end position="143"/>
    </location>
</feature>
<accession>A0ABP7PG78</accession>
<dbReference type="EMBL" id="BAABCQ010000021">
    <property type="protein sequence ID" value="GAA3965161.1"/>
    <property type="molecule type" value="Genomic_DNA"/>
</dbReference>
<proteinExistence type="predicted"/>
<sequence length="179" mass="19106">MSDSKAAMAAAVAGGYFLGRTRKARLAFAVGSYLVGRRVGLTPGRLLSQGLAGLQQTPQLQELTDQVRGELLTAGRAAVTAAANRRLTGLADTLRDRTDALTGVGRLDDETAGRYGTYEHDYDHNHGDGNAPDDEPYFDDEDREKDREPAPAPAPAPTPSRRTAKRTSGSGGRRGGVRR</sequence>
<organism evidence="2 3">
    <name type="scientific">Streptomyces marokkonensis</name>
    <dbReference type="NCBI Taxonomy" id="324855"/>
    <lineage>
        <taxon>Bacteria</taxon>
        <taxon>Bacillati</taxon>
        <taxon>Actinomycetota</taxon>
        <taxon>Actinomycetes</taxon>
        <taxon>Kitasatosporales</taxon>
        <taxon>Streptomycetaceae</taxon>
        <taxon>Streptomyces</taxon>
    </lineage>
</organism>
<name>A0ABP7PG78_9ACTN</name>
<gene>
    <name evidence="2" type="ORF">GCM10022384_16220</name>
</gene>
<evidence type="ECO:0000313" key="3">
    <source>
        <dbReference type="Proteomes" id="UP001500034"/>
    </source>
</evidence>
<comment type="caution">
    <text evidence="2">The sequence shown here is derived from an EMBL/GenBank/DDBJ whole genome shotgun (WGS) entry which is preliminary data.</text>
</comment>
<reference evidence="3" key="1">
    <citation type="journal article" date="2019" name="Int. J. Syst. Evol. Microbiol.">
        <title>The Global Catalogue of Microorganisms (GCM) 10K type strain sequencing project: providing services to taxonomists for standard genome sequencing and annotation.</title>
        <authorList>
            <consortium name="The Broad Institute Genomics Platform"/>
            <consortium name="The Broad Institute Genome Sequencing Center for Infectious Disease"/>
            <person name="Wu L."/>
            <person name="Ma J."/>
        </authorList>
    </citation>
    <scope>NUCLEOTIDE SEQUENCE [LARGE SCALE GENOMIC DNA]</scope>
    <source>
        <strain evidence="3">JCM 17027</strain>
    </source>
</reference>
<evidence type="ECO:0000256" key="1">
    <source>
        <dbReference type="SAM" id="MobiDB-lite"/>
    </source>
</evidence>
<protein>
    <recommendedName>
        <fullName evidence="4">DNA primase</fullName>
    </recommendedName>
</protein>
<feature type="compositionally biased region" description="Gly residues" evidence="1">
    <location>
        <begin position="169"/>
        <end position="179"/>
    </location>
</feature>
<feature type="compositionally biased region" description="Basic and acidic residues" evidence="1">
    <location>
        <begin position="110"/>
        <end position="127"/>
    </location>
</feature>
<dbReference type="RefSeq" id="WP_345590492.1">
    <property type="nucleotide sequence ID" value="NZ_BAABCQ010000021.1"/>
</dbReference>